<dbReference type="EMBL" id="JAULUE010002067">
    <property type="protein sequence ID" value="KAK5876307.1"/>
    <property type="molecule type" value="Genomic_DNA"/>
</dbReference>
<accession>A0AAN8G7H3</accession>
<proteinExistence type="predicted"/>
<reference evidence="1 2" key="1">
    <citation type="journal article" date="2023" name="Mol. Biol. Evol.">
        <title>Genomics of Secondarily Temperate Adaptation in the Only Non-Antarctic Icefish.</title>
        <authorList>
            <person name="Rivera-Colon A.G."/>
            <person name="Rayamajhi N."/>
            <person name="Minhas B.F."/>
            <person name="Madrigal G."/>
            <person name="Bilyk K.T."/>
            <person name="Yoon V."/>
            <person name="Hune M."/>
            <person name="Gregory S."/>
            <person name="Cheng C.H.C."/>
            <person name="Catchen J.M."/>
        </authorList>
    </citation>
    <scope>NUCLEOTIDE SEQUENCE [LARGE SCALE GENOMIC DNA]</scope>
    <source>
        <strain evidence="1">JC2023a</strain>
    </source>
</reference>
<name>A0AAN8G7H3_9TELE</name>
<protein>
    <submittedName>
        <fullName evidence="1">Uncharacterized protein</fullName>
    </submittedName>
</protein>
<sequence>MPVFPALPSRLLSRFRPCLSLTSLPRLLPDQFCTCDSRPAFSWNPRLSPTSPLPTICRVVFYQLTAINKAGYRLSLVSRVLHFGPQLVRDSYCIGE</sequence>
<dbReference type="Proteomes" id="UP001335648">
    <property type="component" value="Unassembled WGS sequence"/>
</dbReference>
<dbReference type="AlphaFoldDB" id="A0AAN8G7H3"/>
<organism evidence="1 2">
    <name type="scientific">Champsocephalus esox</name>
    <name type="common">pike icefish</name>
    <dbReference type="NCBI Taxonomy" id="159716"/>
    <lineage>
        <taxon>Eukaryota</taxon>
        <taxon>Metazoa</taxon>
        <taxon>Chordata</taxon>
        <taxon>Craniata</taxon>
        <taxon>Vertebrata</taxon>
        <taxon>Euteleostomi</taxon>
        <taxon>Actinopterygii</taxon>
        <taxon>Neopterygii</taxon>
        <taxon>Teleostei</taxon>
        <taxon>Neoteleostei</taxon>
        <taxon>Acanthomorphata</taxon>
        <taxon>Eupercaria</taxon>
        <taxon>Perciformes</taxon>
        <taxon>Notothenioidei</taxon>
        <taxon>Channichthyidae</taxon>
        <taxon>Champsocephalus</taxon>
    </lineage>
</organism>
<comment type="caution">
    <text evidence="1">The sequence shown here is derived from an EMBL/GenBank/DDBJ whole genome shotgun (WGS) entry which is preliminary data.</text>
</comment>
<gene>
    <name evidence="1" type="ORF">CesoFtcFv8_025674</name>
</gene>
<keyword evidence="2" id="KW-1185">Reference proteome</keyword>
<evidence type="ECO:0000313" key="1">
    <source>
        <dbReference type="EMBL" id="KAK5876307.1"/>
    </source>
</evidence>
<evidence type="ECO:0000313" key="2">
    <source>
        <dbReference type="Proteomes" id="UP001335648"/>
    </source>
</evidence>